<keyword evidence="4 18" id="KW-0963">Cytoplasm</keyword>
<dbReference type="SUPFAM" id="SSF51161">
    <property type="entry name" value="Trimeric LpxA-like enzymes"/>
    <property type="match status" value="1"/>
</dbReference>
<comment type="pathway">
    <text evidence="18">Nucleotide-sugar biosynthesis; UDP-N-acetyl-alpha-D-glucosamine biosynthesis; UDP-N-acetyl-alpha-D-glucosamine from N-acetyl-alpha-D-glucosamine 1-phosphate: step 1/1.</text>
</comment>
<keyword evidence="7 18" id="KW-0479">Metal-binding</keyword>
<dbReference type="STRING" id="1009370.ALO_09484"/>
<keyword evidence="6 18" id="KW-0548">Nucleotidyltransferase</keyword>
<dbReference type="CDD" id="cd02540">
    <property type="entry name" value="GT2_GlmU_N_bac"/>
    <property type="match status" value="1"/>
</dbReference>
<feature type="binding site" evidence="18">
    <location>
        <position position="377"/>
    </location>
    <ligand>
        <name>UDP-N-acetyl-alpha-D-glucosamine</name>
        <dbReference type="ChEBI" id="CHEBI:57705"/>
    </ligand>
</feature>
<dbReference type="UniPathway" id="UPA00113">
    <property type="reaction ID" value="UER00532"/>
</dbReference>
<evidence type="ECO:0000256" key="3">
    <source>
        <dbReference type="ARBA" id="ARBA00007947"/>
    </source>
</evidence>
<feature type="binding site" evidence="18">
    <location>
        <position position="170"/>
    </location>
    <ligand>
        <name>UDP-N-acetyl-alpha-D-glucosamine</name>
        <dbReference type="ChEBI" id="CHEBI:57705"/>
    </ligand>
</feature>
<dbReference type="Gene3D" id="2.160.10.10">
    <property type="entry name" value="Hexapeptide repeat proteins"/>
    <property type="match status" value="1"/>
</dbReference>
<dbReference type="GO" id="GO:0000287">
    <property type="term" value="F:magnesium ion binding"/>
    <property type="evidence" value="ECO:0007669"/>
    <property type="project" value="UniProtKB-UniRule"/>
</dbReference>
<feature type="binding site" evidence="18">
    <location>
        <position position="155"/>
    </location>
    <ligand>
        <name>UDP-N-acetyl-alpha-D-glucosamine</name>
        <dbReference type="ChEBI" id="CHEBI:57705"/>
    </ligand>
</feature>
<keyword evidence="13 18" id="KW-0012">Acyltransferase</keyword>
<feature type="binding site" evidence="18">
    <location>
        <position position="73"/>
    </location>
    <ligand>
        <name>UDP-N-acetyl-alpha-D-glucosamine</name>
        <dbReference type="ChEBI" id="CHEBI:57705"/>
    </ligand>
</feature>
<comment type="similarity">
    <text evidence="2 18">In the C-terminal section; belongs to the transferase hexapeptide repeat family.</text>
</comment>
<dbReference type="InterPro" id="IPR011004">
    <property type="entry name" value="Trimer_LpxA-like_sf"/>
</dbReference>
<dbReference type="GO" id="GO:0005737">
    <property type="term" value="C:cytoplasm"/>
    <property type="evidence" value="ECO:0007669"/>
    <property type="project" value="UniProtKB-SubCell"/>
</dbReference>
<dbReference type="GO" id="GO:0003977">
    <property type="term" value="F:UDP-N-acetylglucosamine diphosphorylase activity"/>
    <property type="evidence" value="ECO:0007669"/>
    <property type="project" value="UniProtKB-UniRule"/>
</dbReference>
<comment type="similarity">
    <text evidence="3 18">In the N-terminal section; belongs to the N-acetylglucosamine-1-phosphate uridyltransferase family.</text>
</comment>
<dbReference type="Pfam" id="PF00132">
    <property type="entry name" value="Hexapep"/>
    <property type="match status" value="2"/>
</dbReference>
<dbReference type="OrthoDB" id="9775031at2"/>
<feature type="binding site" evidence="18">
    <location>
        <position position="333"/>
    </location>
    <ligand>
        <name>UDP-N-acetyl-alpha-D-glucosamine</name>
        <dbReference type="ChEBI" id="CHEBI:57705"/>
    </ligand>
</feature>
<keyword evidence="12 18" id="KW-0511">Multifunctional enzyme</keyword>
<dbReference type="GO" id="GO:0009245">
    <property type="term" value="P:lipid A biosynthetic process"/>
    <property type="evidence" value="ECO:0007669"/>
    <property type="project" value="UniProtKB-UniRule"/>
</dbReference>
<dbReference type="GO" id="GO:0019134">
    <property type="term" value="F:glucosamine-1-phosphate N-acetyltransferase activity"/>
    <property type="evidence" value="ECO:0007669"/>
    <property type="project" value="UniProtKB-UniRule"/>
</dbReference>
<comment type="subcellular location">
    <subcellularLocation>
        <location evidence="1 18">Cytoplasm</location>
    </subcellularLocation>
</comment>
<evidence type="ECO:0000256" key="9">
    <source>
        <dbReference type="ARBA" id="ARBA00022842"/>
    </source>
</evidence>
<feature type="binding site" evidence="18">
    <location>
        <begin position="386"/>
        <end position="387"/>
    </location>
    <ligand>
        <name>acetyl-CoA</name>
        <dbReference type="ChEBI" id="CHEBI:57288"/>
    </ligand>
</feature>
<comment type="cofactor">
    <cofactor evidence="18">
        <name>Mg(2+)</name>
        <dbReference type="ChEBI" id="CHEBI:18420"/>
    </cofactor>
    <text evidence="18">Binds 1 Mg(2+) ion per subunit.</text>
</comment>
<evidence type="ECO:0000256" key="16">
    <source>
        <dbReference type="ARBA" id="ARBA00048493"/>
    </source>
</evidence>
<dbReference type="GO" id="GO:0000902">
    <property type="term" value="P:cell morphogenesis"/>
    <property type="evidence" value="ECO:0007669"/>
    <property type="project" value="UniProtKB-UniRule"/>
</dbReference>
<dbReference type="CDD" id="cd03353">
    <property type="entry name" value="LbH_GlmU_C"/>
    <property type="match status" value="1"/>
</dbReference>
<dbReference type="Proteomes" id="UP000003240">
    <property type="component" value="Unassembled WGS sequence"/>
</dbReference>
<feature type="binding site" evidence="18">
    <location>
        <position position="228"/>
    </location>
    <ligand>
        <name>UDP-N-acetyl-alpha-D-glucosamine</name>
        <dbReference type="ChEBI" id="CHEBI:57705"/>
    </ligand>
</feature>
<feature type="binding site" evidence="18">
    <location>
        <begin position="9"/>
        <end position="12"/>
    </location>
    <ligand>
        <name>UDP-N-acetyl-alpha-D-glucosamine</name>
        <dbReference type="ChEBI" id="CHEBI:57705"/>
    </ligand>
</feature>
<keyword evidence="14 18" id="KW-0961">Cell wall biogenesis/degradation</keyword>
<gene>
    <name evidence="18 20" type="primary">glmU</name>
    <name evidence="20" type="ORF">ALO_09484</name>
</gene>
<dbReference type="EC" id="2.7.7.23" evidence="18"/>
<dbReference type="AlphaFoldDB" id="F7NIJ4"/>
<dbReference type="InterPro" id="IPR029044">
    <property type="entry name" value="Nucleotide-diphossugar_trans"/>
</dbReference>
<feature type="binding site" evidence="18">
    <location>
        <position position="440"/>
    </location>
    <ligand>
        <name>acetyl-CoA</name>
        <dbReference type="ChEBI" id="CHEBI:57288"/>
    </ligand>
</feature>
<comment type="function">
    <text evidence="17 18">Catalyzes the last two sequential reactions in the de novo biosynthetic pathway for UDP-N-acetylglucosamine (UDP-GlcNAc). The C-terminal domain catalyzes the transfer of acetyl group from acetyl coenzyme A to glucosamine-1-phosphate (GlcN-1-P) to produce N-acetylglucosamine-1-phosphate (GlcNAc-1-P), which is converted into UDP-GlcNAc by the transfer of uridine 5-monophosphate (from uridine 5-triphosphate), a reaction catalyzed by the N-terminal domain.</text>
</comment>
<evidence type="ECO:0000256" key="5">
    <source>
        <dbReference type="ARBA" id="ARBA00022679"/>
    </source>
</evidence>
<dbReference type="PANTHER" id="PTHR43584">
    <property type="entry name" value="NUCLEOTIDYL TRANSFERASE"/>
    <property type="match status" value="1"/>
</dbReference>
<evidence type="ECO:0000313" key="20">
    <source>
        <dbReference type="EMBL" id="EGO64140.1"/>
    </source>
</evidence>
<dbReference type="InterPro" id="IPR038009">
    <property type="entry name" value="GlmU_C_LbH"/>
</dbReference>
<keyword evidence="8 18" id="KW-0677">Repeat</keyword>
<feature type="binding site" evidence="18">
    <location>
        <position position="228"/>
    </location>
    <ligand>
        <name>Mg(2+)</name>
        <dbReference type="ChEBI" id="CHEBI:18420"/>
    </ligand>
</feature>
<dbReference type="GO" id="GO:0009252">
    <property type="term" value="P:peptidoglycan biosynthetic process"/>
    <property type="evidence" value="ECO:0007669"/>
    <property type="project" value="UniProtKB-UniRule"/>
</dbReference>
<dbReference type="SUPFAM" id="SSF53448">
    <property type="entry name" value="Nucleotide-diphospho-sugar transferases"/>
    <property type="match status" value="1"/>
</dbReference>
<keyword evidence="9 18" id="KW-0460">Magnesium</keyword>
<feature type="binding site" evidence="18">
    <location>
        <position position="366"/>
    </location>
    <ligand>
        <name>UDP-N-acetyl-alpha-D-glucosamine</name>
        <dbReference type="ChEBI" id="CHEBI:57705"/>
    </ligand>
</feature>
<accession>F7NIJ4</accession>
<evidence type="ECO:0000256" key="4">
    <source>
        <dbReference type="ARBA" id="ARBA00022490"/>
    </source>
</evidence>
<feature type="binding site" evidence="18">
    <location>
        <position position="423"/>
    </location>
    <ligand>
        <name>acetyl-CoA</name>
        <dbReference type="ChEBI" id="CHEBI:57288"/>
    </ligand>
</feature>
<feature type="region of interest" description="Pyrophosphorylase" evidence="18">
    <location>
        <begin position="1"/>
        <end position="230"/>
    </location>
</feature>
<dbReference type="RefSeq" id="WP_004095079.1">
    <property type="nucleotide sequence ID" value="NZ_AFGF01000076.1"/>
</dbReference>
<feature type="region of interest" description="Linker" evidence="18">
    <location>
        <begin position="231"/>
        <end position="251"/>
    </location>
</feature>
<dbReference type="InterPro" id="IPR005882">
    <property type="entry name" value="Bifunctional_GlmU"/>
</dbReference>
<comment type="caution">
    <text evidence="18">Lacks conserved residue(s) required for the propagation of feature annotation.</text>
</comment>
<evidence type="ECO:0000259" key="19">
    <source>
        <dbReference type="Pfam" id="PF12804"/>
    </source>
</evidence>
<evidence type="ECO:0000256" key="13">
    <source>
        <dbReference type="ARBA" id="ARBA00023315"/>
    </source>
</evidence>
<dbReference type="InterPro" id="IPR050065">
    <property type="entry name" value="GlmU-like"/>
</dbReference>
<dbReference type="Gene3D" id="3.90.550.10">
    <property type="entry name" value="Spore Coat Polysaccharide Biosynthesis Protein SpsA, Chain A"/>
    <property type="match status" value="1"/>
</dbReference>
<keyword evidence="21" id="KW-1185">Reference proteome</keyword>
<dbReference type="InterPro" id="IPR025877">
    <property type="entry name" value="MobA-like_NTP_Trfase"/>
</dbReference>
<comment type="pathway">
    <text evidence="18">Bacterial outer membrane biogenesis; LPS lipid A biosynthesis.</text>
</comment>
<dbReference type="UniPathway" id="UPA00973"/>
<dbReference type="NCBIfam" id="NF010934">
    <property type="entry name" value="PRK14354.1"/>
    <property type="match status" value="1"/>
</dbReference>
<feature type="domain" description="MobA-like NTP transferase" evidence="19">
    <location>
        <begin position="6"/>
        <end position="131"/>
    </location>
</feature>
<name>F7NIJ4_9FIRM</name>
<feature type="binding site" evidence="18">
    <location>
        <position position="351"/>
    </location>
    <ligand>
        <name>UDP-N-acetyl-alpha-D-glucosamine</name>
        <dbReference type="ChEBI" id="CHEBI:57705"/>
    </ligand>
</feature>
<keyword evidence="5 18" id="KW-0808">Transferase</keyword>
<sequence length="452" mass="47697">MADITAVILAAGKGTRMKSALPKVLHTVGGKPMVQHVLDAARGAGANQCIVVIGFGAESVAETIGGQAQFVVQAEQLGTGHAMMQAKPALTGKQGTVMILCGDTPLLSRDTLELLQRVHANSRAAATVLTALMPDPTGYGRVVRDGAGQVVKIVEQKDADAAELAVREVNTAIYCFEQQHLFAALDELTCNNAQGEYYLTDCIAILRAKGLPVAAVAAPDFEETLGVNSRLQLAQAETILRRKKLDSLMESGVTIMDPASVFIDAAVEIGADSVIYPFTWIEGDTVIGSGCKIGPNTRIQNSSIGDQVTLQFAYAHDCRIANHVTAGPYVHIRPDTVLADGVKIGNFVEVKNSHVGEGSKIPHLSYIGDTDMGSGINIGCGVVTVNYDGKKKYRTTIENDAFIGCNANLVAPVTVRQGAYVAAGSTITKEVPAASLGVARARQTNIEGWVKK</sequence>
<feature type="binding site" evidence="18">
    <location>
        <position position="140"/>
    </location>
    <ligand>
        <name>UDP-N-acetyl-alpha-D-glucosamine</name>
        <dbReference type="ChEBI" id="CHEBI:57705"/>
    </ligand>
</feature>
<evidence type="ECO:0000256" key="2">
    <source>
        <dbReference type="ARBA" id="ARBA00007707"/>
    </source>
</evidence>
<comment type="pathway">
    <text evidence="18">Nucleotide-sugar biosynthesis; UDP-N-acetyl-alpha-D-glucosamine biosynthesis; N-acetyl-alpha-D-glucosamine 1-phosphate from alpha-D-glucosamine 6-phosphate (route II): step 2/2.</text>
</comment>
<proteinExistence type="inferred from homology"/>
<evidence type="ECO:0000256" key="14">
    <source>
        <dbReference type="ARBA" id="ARBA00023316"/>
    </source>
</evidence>
<dbReference type="EMBL" id="AFGF01000076">
    <property type="protein sequence ID" value="EGO64140.1"/>
    <property type="molecule type" value="Genomic_DNA"/>
</dbReference>
<evidence type="ECO:0000256" key="6">
    <source>
        <dbReference type="ARBA" id="ARBA00022695"/>
    </source>
</evidence>
<comment type="catalytic activity">
    <reaction evidence="16 18">
        <text>N-acetyl-alpha-D-glucosamine 1-phosphate + UTP + H(+) = UDP-N-acetyl-alpha-D-glucosamine + diphosphate</text>
        <dbReference type="Rhea" id="RHEA:13509"/>
        <dbReference type="ChEBI" id="CHEBI:15378"/>
        <dbReference type="ChEBI" id="CHEBI:33019"/>
        <dbReference type="ChEBI" id="CHEBI:46398"/>
        <dbReference type="ChEBI" id="CHEBI:57705"/>
        <dbReference type="ChEBI" id="CHEBI:57776"/>
        <dbReference type="EC" id="2.7.7.23"/>
    </reaction>
</comment>
<evidence type="ECO:0000256" key="18">
    <source>
        <dbReference type="HAMAP-Rule" id="MF_01631"/>
    </source>
</evidence>
<feature type="region of interest" description="N-acetyltransferase" evidence="18">
    <location>
        <begin position="252"/>
        <end position="452"/>
    </location>
</feature>
<evidence type="ECO:0000256" key="12">
    <source>
        <dbReference type="ARBA" id="ARBA00023268"/>
    </source>
</evidence>
<keyword evidence="11 18" id="KW-0573">Peptidoglycan synthesis</keyword>
<comment type="catalytic activity">
    <reaction evidence="15 18">
        <text>alpha-D-glucosamine 1-phosphate + acetyl-CoA = N-acetyl-alpha-D-glucosamine 1-phosphate + CoA + H(+)</text>
        <dbReference type="Rhea" id="RHEA:13725"/>
        <dbReference type="ChEBI" id="CHEBI:15378"/>
        <dbReference type="ChEBI" id="CHEBI:57287"/>
        <dbReference type="ChEBI" id="CHEBI:57288"/>
        <dbReference type="ChEBI" id="CHEBI:57776"/>
        <dbReference type="ChEBI" id="CHEBI:58516"/>
        <dbReference type="EC" id="2.3.1.157"/>
    </reaction>
</comment>
<dbReference type="eggNOG" id="COG1207">
    <property type="taxonomic scope" value="Bacteria"/>
</dbReference>
<dbReference type="GO" id="GO:0008360">
    <property type="term" value="P:regulation of cell shape"/>
    <property type="evidence" value="ECO:0007669"/>
    <property type="project" value="UniProtKB-KW"/>
</dbReference>
<evidence type="ECO:0000256" key="10">
    <source>
        <dbReference type="ARBA" id="ARBA00022960"/>
    </source>
</evidence>
<keyword evidence="10 18" id="KW-0133">Cell shape</keyword>
<evidence type="ECO:0000256" key="11">
    <source>
        <dbReference type="ARBA" id="ARBA00022984"/>
    </source>
</evidence>
<evidence type="ECO:0000313" key="21">
    <source>
        <dbReference type="Proteomes" id="UP000003240"/>
    </source>
</evidence>
<feature type="binding site" evidence="18">
    <location>
        <begin position="78"/>
        <end position="79"/>
    </location>
    <ligand>
        <name>UDP-N-acetyl-alpha-D-glucosamine</name>
        <dbReference type="ChEBI" id="CHEBI:57705"/>
    </ligand>
</feature>
<evidence type="ECO:0000256" key="7">
    <source>
        <dbReference type="ARBA" id="ARBA00022723"/>
    </source>
</evidence>
<dbReference type="HAMAP" id="MF_01631">
    <property type="entry name" value="GlmU"/>
    <property type="match status" value="1"/>
</dbReference>
<dbReference type="GO" id="GO:0006048">
    <property type="term" value="P:UDP-N-acetylglucosamine biosynthetic process"/>
    <property type="evidence" value="ECO:0007669"/>
    <property type="project" value="UniProtKB-UniPathway"/>
</dbReference>
<evidence type="ECO:0000256" key="15">
    <source>
        <dbReference type="ARBA" id="ARBA00048247"/>
    </source>
</evidence>
<reference evidence="20 21" key="1">
    <citation type="journal article" date="2011" name="EMBO J.">
        <title>Structural diversity of bacterial flagellar motors.</title>
        <authorList>
            <person name="Chen S."/>
            <person name="Beeby M."/>
            <person name="Murphy G.E."/>
            <person name="Leadbetter J.R."/>
            <person name="Hendrixson D.R."/>
            <person name="Briegel A."/>
            <person name="Li Z."/>
            <person name="Shi J."/>
            <person name="Tocheva E.I."/>
            <person name="Muller A."/>
            <person name="Dobro M.J."/>
            <person name="Jensen G.J."/>
        </authorList>
    </citation>
    <scope>NUCLEOTIDE SEQUENCE [LARGE SCALE GENOMIC DNA]</scope>
    <source>
        <strain evidence="20 21">DSM 6540</strain>
    </source>
</reference>
<evidence type="ECO:0000256" key="8">
    <source>
        <dbReference type="ARBA" id="ARBA00022737"/>
    </source>
</evidence>
<feature type="active site" description="Proton acceptor" evidence="18">
    <location>
        <position position="363"/>
    </location>
</feature>
<dbReference type="PANTHER" id="PTHR43584:SF3">
    <property type="entry name" value="BIFUNCTIONAL PROTEIN GLMU"/>
    <property type="match status" value="1"/>
</dbReference>
<protein>
    <recommendedName>
        <fullName evidence="18">Bifunctional protein GlmU</fullName>
    </recommendedName>
    <domain>
        <recommendedName>
            <fullName evidence="18">UDP-N-acetylglucosamine pyrophosphorylase</fullName>
            <ecNumber evidence="18">2.7.7.23</ecNumber>
        </recommendedName>
        <alternativeName>
            <fullName evidence="18">N-acetylglucosamine-1-phosphate uridyltransferase</fullName>
        </alternativeName>
    </domain>
    <domain>
        <recommendedName>
            <fullName evidence="18">Glucosamine-1-phosphate N-acetyltransferase</fullName>
            <ecNumber evidence="18">2.3.1.157</ecNumber>
        </recommendedName>
    </domain>
</protein>
<dbReference type="InterPro" id="IPR001451">
    <property type="entry name" value="Hexapep"/>
</dbReference>
<dbReference type="Pfam" id="PF12804">
    <property type="entry name" value="NTP_transf_3"/>
    <property type="match status" value="1"/>
</dbReference>
<evidence type="ECO:0000256" key="1">
    <source>
        <dbReference type="ARBA" id="ARBA00004496"/>
    </source>
</evidence>
<evidence type="ECO:0000256" key="17">
    <source>
        <dbReference type="ARBA" id="ARBA00049628"/>
    </source>
</evidence>
<dbReference type="GO" id="GO:0016020">
    <property type="term" value="C:membrane"/>
    <property type="evidence" value="ECO:0007669"/>
    <property type="project" value="GOC"/>
</dbReference>
<comment type="subunit">
    <text evidence="18">Homotrimer.</text>
</comment>
<dbReference type="EC" id="2.3.1.157" evidence="18"/>
<organism evidence="20 21">
    <name type="scientific">Acetonema longum DSM 6540</name>
    <dbReference type="NCBI Taxonomy" id="1009370"/>
    <lineage>
        <taxon>Bacteria</taxon>
        <taxon>Bacillati</taxon>
        <taxon>Bacillota</taxon>
        <taxon>Negativicutes</taxon>
        <taxon>Acetonemataceae</taxon>
        <taxon>Acetonema</taxon>
    </lineage>
</organism>
<feature type="binding site" evidence="18">
    <location>
        <position position="103"/>
    </location>
    <ligand>
        <name>Mg(2+)</name>
        <dbReference type="ChEBI" id="CHEBI:18420"/>
    </ligand>
</feature>
<comment type="caution">
    <text evidence="20">The sequence shown here is derived from an EMBL/GenBank/DDBJ whole genome shotgun (WGS) entry which is preliminary data.</text>
</comment>
<dbReference type="GO" id="GO:0071555">
    <property type="term" value="P:cell wall organization"/>
    <property type="evidence" value="ECO:0007669"/>
    <property type="project" value="UniProtKB-KW"/>
</dbReference>
<dbReference type="NCBIfam" id="TIGR01173">
    <property type="entry name" value="glmU"/>
    <property type="match status" value="1"/>
</dbReference>
<feature type="binding site" evidence="18">
    <location>
        <position position="23"/>
    </location>
    <ligand>
        <name>UDP-N-acetyl-alpha-D-glucosamine</name>
        <dbReference type="ChEBI" id="CHEBI:57705"/>
    </ligand>
</feature>